<comment type="caution">
    <text evidence="2">The sequence shown here is derived from an EMBL/GenBank/DDBJ whole genome shotgun (WGS) entry which is preliminary data.</text>
</comment>
<dbReference type="OrthoDB" id="407658at2759"/>
<keyword evidence="1" id="KW-0472">Membrane</keyword>
<gene>
    <name evidence="2" type="primary">Acey_s0002.g620</name>
    <name evidence="2" type="ORF">Y032_0002g620</name>
</gene>
<evidence type="ECO:0000313" key="3">
    <source>
        <dbReference type="Proteomes" id="UP000024635"/>
    </source>
</evidence>
<organism evidence="2 3">
    <name type="scientific">Ancylostoma ceylanicum</name>
    <dbReference type="NCBI Taxonomy" id="53326"/>
    <lineage>
        <taxon>Eukaryota</taxon>
        <taxon>Metazoa</taxon>
        <taxon>Ecdysozoa</taxon>
        <taxon>Nematoda</taxon>
        <taxon>Chromadorea</taxon>
        <taxon>Rhabditida</taxon>
        <taxon>Rhabditina</taxon>
        <taxon>Rhabditomorpha</taxon>
        <taxon>Strongyloidea</taxon>
        <taxon>Ancylostomatidae</taxon>
        <taxon>Ancylostomatinae</taxon>
        <taxon>Ancylostoma</taxon>
    </lineage>
</organism>
<evidence type="ECO:0000313" key="2">
    <source>
        <dbReference type="EMBL" id="EYC33132.1"/>
    </source>
</evidence>
<protein>
    <submittedName>
        <fullName evidence="2">Uncharacterized protein</fullName>
    </submittedName>
</protein>
<proteinExistence type="predicted"/>
<accession>A0A016W1J4</accession>
<evidence type="ECO:0000256" key="1">
    <source>
        <dbReference type="SAM" id="Phobius"/>
    </source>
</evidence>
<name>A0A016W1J4_9BILA</name>
<dbReference type="EMBL" id="JARK01001338">
    <property type="protein sequence ID" value="EYC33132.1"/>
    <property type="molecule type" value="Genomic_DNA"/>
</dbReference>
<reference evidence="3" key="1">
    <citation type="journal article" date="2015" name="Nat. Genet.">
        <title>The genome and transcriptome of the zoonotic hookworm Ancylostoma ceylanicum identify infection-specific gene families.</title>
        <authorList>
            <person name="Schwarz E.M."/>
            <person name="Hu Y."/>
            <person name="Antoshechkin I."/>
            <person name="Miller M.M."/>
            <person name="Sternberg P.W."/>
            <person name="Aroian R.V."/>
        </authorList>
    </citation>
    <scope>NUCLEOTIDE SEQUENCE</scope>
    <source>
        <strain evidence="3">HY135</strain>
    </source>
</reference>
<dbReference type="AlphaFoldDB" id="A0A016W1J4"/>
<feature type="transmembrane region" description="Helical" evidence="1">
    <location>
        <begin position="12"/>
        <end position="37"/>
    </location>
</feature>
<keyword evidence="1" id="KW-1133">Transmembrane helix</keyword>
<keyword evidence="1" id="KW-0812">Transmembrane</keyword>
<dbReference type="Proteomes" id="UP000024635">
    <property type="component" value="Unassembled WGS sequence"/>
</dbReference>
<keyword evidence="3" id="KW-1185">Reference proteome</keyword>
<sequence>MMIDWPFSMINTCTCNFLCSIFFSIIGTYVILCSVVFRNTSWNYDENLIAKKEDIDNQLRLYSSEVEKEKAKFVDLLTATVFSKFLHP</sequence>